<name>A0A4R4FHA2_9FIRM</name>
<keyword evidence="4" id="KW-1185">Reference proteome</keyword>
<feature type="region of interest" description="Disordered" evidence="1">
    <location>
        <begin position="46"/>
        <end position="70"/>
    </location>
</feature>
<keyword evidence="2" id="KW-0472">Membrane</keyword>
<protein>
    <submittedName>
        <fullName evidence="3">Stage III sporulation protein AG</fullName>
    </submittedName>
</protein>
<feature type="transmembrane region" description="Helical" evidence="2">
    <location>
        <begin position="26"/>
        <end position="45"/>
    </location>
</feature>
<sequence>MLEDKKKWMVKIKELIPGGKLKKDQILIMLLAGILLLVIAIPSGAGSTGKSSSRSGSADSASSGSDAARDSYARDMEAHLEEVLSQMAGVGDVTVMITLRSSSEKVVEKDVEGESESVTESDSQGGSRTTQNSTRGETTVYDGGSAQDGSPYISKEISPQVEGVVVLASGGNNAVVVQNITEAVQALFGVDTHKIKIMKKN</sequence>
<accession>A0A4R4FHA2</accession>
<dbReference type="EMBL" id="SMMX01000002">
    <property type="protein sequence ID" value="TDA23092.1"/>
    <property type="molecule type" value="Genomic_DNA"/>
</dbReference>
<keyword evidence="2" id="KW-0812">Transmembrane</keyword>
<evidence type="ECO:0000256" key="1">
    <source>
        <dbReference type="SAM" id="MobiDB-lite"/>
    </source>
</evidence>
<organism evidence="3 4">
    <name type="scientific">Extibacter muris</name>
    <dbReference type="NCBI Taxonomy" id="1796622"/>
    <lineage>
        <taxon>Bacteria</taxon>
        <taxon>Bacillati</taxon>
        <taxon>Bacillota</taxon>
        <taxon>Clostridia</taxon>
        <taxon>Lachnospirales</taxon>
        <taxon>Lachnospiraceae</taxon>
        <taxon>Extibacter</taxon>
    </lineage>
</organism>
<gene>
    <name evidence="3" type="ORF">E1963_03135</name>
</gene>
<comment type="caution">
    <text evidence="3">The sequence shown here is derived from an EMBL/GenBank/DDBJ whole genome shotgun (WGS) entry which is preliminary data.</text>
</comment>
<evidence type="ECO:0000313" key="3">
    <source>
        <dbReference type="EMBL" id="TDA23092.1"/>
    </source>
</evidence>
<feature type="region of interest" description="Disordered" evidence="1">
    <location>
        <begin position="106"/>
        <end position="152"/>
    </location>
</feature>
<feature type="compositionally biased region" description="Polar residues" evidence="1">
    <location>
        <begin position="120"/>
        <end position="137"/>
    </location>
</feature>
<evidence type="ECO:0000313" key="4">
    <source>
        <dbReference type="Proteomes" id="UP000295710"/>
    </source>
</evidence>
<dbReference type="Proteomes" id="UP000295710">
    <property type="component" value="Unassembled WGS sequence"/>
</dbReference>
<feature type="compositionally biased region" description="Low complexity" evidence="1">
    <location>
        <begin position="46"/>
        <end position="66"/>
    </location>
</feature>
<evidence type="ECO:0000256" key="2">
    <source>
        <dbReference type="SAM" id="Phobius"/>
    </source>
</evidence>
<dbReference type="AlphaFoldDB" id="A0A4R4FHA2"/>
<keyword evidence="2" id="KW-1133">Transmembrane helix</keyword>
<reference evidence="3 4" key="1">
    <citation type="journal article" date="2016" name="Nat. Microbiol.">
        <title>The Mouse Intestinal Bacterial Collection (miBC) provides host-specific insight into cultured diversity and functional potential of the gut microbiota.</title>
        <authorList>
            <person name="Lagkouvardos I."/>
            <person name="Pukall R."/>
            <person name="Abt B."/>
            <person name="Foesel B.U."/>
            <person name="Meier-Kolthoff J.P."/>
            <person name="Kumar N."/>
            <person name="Bresciani A."/>
            <person name="Martinez I."/>
            <person name="Just S."/>
            <person name="Ziegler C."/>
            <person name="Brugiroux S."/>
            <person name="Garzetti D."/>
            <person name="Wenning M."/>
            <person name="Bui T.P."/>
            <person name="Wang J."/>
            <person name="Hugenholtz F."/>
            <person name="Plugge C.M."/>
            <person name="Peterson D.A."/>
            <person name="Hornef M.W."/>
            <person name="Baines J.F."/>
            <person name="Smidt H."/>
            <person name="Walter J."/>
            <person name="Kristiansen K."/>
            <person name="Nielsen H.B."/>
            <person name="Haller D."/>
            <person name="Overmann J."/>
            <person name="Stecher B."/>
            <person name="Clavel T."/>
        </authorList>
    </citation>
    <scope>NUCLEOTIDE SEQUENCE [LARGE SCALE GENOMIC DNA]</scope>
    <source>
        <strain evidence="3 4">DSM 28560</strain>
    </source>
</reference>
<proteinExistence type="predicted"/>